<organism evidence="11 12">
    <name type="scientific">Cannabis sativa</name>
    <name type="common">Hemp</name>
    <name type="synonym">Marijuana</name>
    <dbReference type="NCBI Taxonomy" id="3483"/>
    <lineage>
        <taxon>Eukaryota</taxon>
        <taxon>Viridiplantae</taxon>
        <taxon>Streptophyta</taxon>
        <taxon>Embryophyta</taxon>
        <taxon>Tracheophyta</taxon>
        <taxon>Spermatophyta</taxon>
        <taxon>Magnoliopsida</taxon>
        <taxon>eudicotyledons</taxon>
        <taxon>Gunneridae</taxon>
        <taxon>Pentapetalae</taxon>
        <taxon>rosids</taxon>
        <taxon>fabids</taxon>
        <taxon>Rosales</taxon>
        <taxon>Cannabaceae</taxon>
        <taxon>Cannabis</taxon>
    </lineage>
</organism>
<dbReference type="EMBL" id="UZAU01000392">
    <property type="status" value="NOT_ANNOTATED_CDS"/>
    <property type="molecule type" value="Genomic_DNA"/>
</dbReference>
<evidence type="ECO:0000256" key="4">
    <source>
        <dbReference type="ARBA" id="ARBA00023054"/>
    </source>
</evidence>
<dbReference type="InterPro" id="IPR019821">
    <property type="entry name" value="Kinesin_motor_CS"/>
</dbReference>
<dbReference type="Proteomes" id="UP000596661">
    <property type="component" value="Chromosome 4"/>
</dbReference>
<keyword evidence="5 8" id="KW-0505">Motor protein</keyword>
<sequence length="1479" mass="167071">MDVNEVDDDEFGFSRNYFLAKEFKGSTKKSNHKLSDIDLVEEQELRTAAANIEPKHEKEVEELVRSYRTLYQRWVFKLRCGFNLLMYGFGSKKALIEDFASTSLTEHSVFVINGYLQSINIKQVLIALAEVLWDQLKAKRKNYSGNSSRGGQQPFNSRSIDDLLEFLDEPQVEEKESFICIIIHNIDGPGLRDSETQQILARLASCSSIRVVSSIDHVNTPLLWDKKMVHTQFNWCWYHVPTFAPYKVEGMFFPLILANGNTGQSAKTAALVLQSLTPNAQSVFRVLAEYQLSHPDEEGMPVDNLYATCRERFLASSQVTLNSHLTEFKDHELVKTRRHSDGQDFALFVLRSLYASLYIYSDPYSRPVVNYTPDQIRMMEESIQIRRAAEPLELLKLVKKLEKELSSEVMISELPQHLKQSIADEVVQRLKTLGARANISEQREAVERWRMEKLNQTKQLTPERDNAVSTISREEADMLVRALESNWAVVSEEIGLWIPPEAINKEHDDKPEGEEEEEDILPGRPVPAECHAELHTDYGGAAVRWGLTFHKESAADCCQACLDQAKHAKPGFGSKALTCVRGWVRVQVSVCVCVRDSMLGSRVSVRIWGSSLQFGSRSGSEFSAGVRVLCSGSVPGSASSWGLDLVPVSGAKSFSLSTRMFKDDKGDPGYSRRKVRLLSCLTELSVGWIVAVKCRPLAEREHGRDIVRVIDEKELLVLDPDLSKCYLERIQNRTKEKKYSFDYAFGPDSTNLDVYMKSISSVISGVVQGLNATVFAYGSTGSGKTYTMVGTKDDPGLMVLSLHRIFDLIQRDKSSDEFEVTCSYLEVYNEVIYDLLEKSSGHLELREDPEQGITVAGLRCIKVHSADRILELLNLGNSRRKTENTEANATSSRSHAVLEITVKRKQRNKYRNQVMRGKLALVDLAGSERASETNNGGQKLRDGANINRSLLALANCINALGKQHKKGLAYVPYRNSKLTRILKDGLSGNSQTVMVATISPADGQYHHTVNTLKYADRAKEIKTHIQKNIGTIDTHVSDYQRMIDSLQIEVCRLKKELAEKDSQLNIKPAEKAVDDELSWLNTLSHQTSENVQERINLQKALFELEETNLRNRTELQHLDDAIAKQQAIEKEGSVVEALRARRQVILDNIRENDEAGVNYQKEIESNEKHRCQLQDMIEEAISNNGNKTYLRILSQYRLLGMTNTELQFEMAMRDQVIHNQREMVRNMWDLLMGLGLDERRILDLAAKRGITIEDWTMTPNLGHLASNQSPDLGFGRISPSGYFDVGHSYSRSSCIFDQYQDSGSQSFPKQCRESPRAFCREERHDYSFLVSHDHSPSAYMRLRKSTEHWVCGRQNSWISSPDKPSQDLRSSCPEMRVRSLPYGESCISANSGEQQKVGWNNTLSRQGRMVNHLGTARCLFGFSPMEQGSGMLNSNHSFSNTECSNFPQFSNMPSFGTTGAFPFGSSNPMSSGHPQHNFV</sequence>
<dbReference type="Gene3D" id="3.40.850.10">
    <property type="entry name" value="Kinesin motor domain"/>
    <property type="match status" value="1"/>
</dbReference>
<dbReference type="Pfam" id="PF04084">
    <property type="entry name" value="RecA-like_ORC2"/>
    <property type="match status" value="1"/>
</dbReference>
<reference evidence="11" key="2">
    <citation type="submission" date="2021-03" db="UniProtKB">
        <authorList>
            <consortium name="EnsemblPlants"/>
        </authorList>
    </citation>
    <scope>IDENTIFICATION</scope>
</reference>
<dbReference type="GO" id="GO:0007018">
    <property type="term" value="P:microtubule-based movement"/>
    <property type="evidence" value="ECO:0007669"/>
    <property type="project" value="InterPro"/>
</dbReference>
<dbReference type="EnsemblPlants" id="evm.model.04.1538">
    <property type="protein sequence ID" value="cds.evm.model.04.1538"/>
    <property type="gene ID" value="evm.TU.04.1538"/>
</dbReference>
<proteinExistence type="inferred from homology"/>
<dbReference type="InterPro" id="IPR001752">
    <property type="entry name" value="Kinesin_motor_dom"/>
</dbReference>
<dbReference type="PRINTS" id="PR00380">
    <property type="entry name" value="KINESINHEAVY"/>
</dbReference>
<dbReference type="FunFam" id="3.40.850.10:FF:000056">
    <property type="entry name" value="Kinesin-like protein"/>
    <property type="match status" value="1"/>
</dbReference>
<keyword evidence="1" id="KW-0493">Microtubule</keyword>
<evidence type="ECO:0000256" key="5">
    <source>
        <dbReference type="ARBA" id="ARBA00023175"/>
    </source>
</evidence>
<feature type="region of interest" description="Disordered" evidence="9">
    <location>
        <begin position="503"/>
        <end position="522"/>
    </location>
</feature>
<evidence type="ECO:0000313" key="11">
    <source>
        <dbReference type="EnsemblPlants" id="cds.evm.model.04.1538"/>
    </source>
</evidence>
<dbReference type="InterPro" id="IPR036961">
    <property type="entry name" value="Kinesin_motor_dom_sf"/>
</dbReference>
<protein>
    <recommendedName>
        <fullName evidence="7">Kinesin-like protein KIN-8B</fullName>
    </recommendedName>
</protein>
<dbReference type="InterPro" id="IPR027640">
    <property type="entry name" value="Kinesin-like_fam"/>
</dbReference>
<evidence type="ECO:0000256" key="8">
    <source>
        <dbReference type="PROSITE-ProRule" id="PRU00283"/>
    </source>
</evidence>
<dbReference type="PROSITE" id="PS00411">
    <property type="entry name" value="KINESIN_MOTOR_1"/>
    <property type="match status" value="1"/>
</dbReference>
<dbReference type="GO" id="GO:0005874">
    <property type="term" value="C:microtubule"/>
    <property type="evidence" value="ECO:0007669"/>
    <property type="project" value="UniProtKB-KW"/>
</dbReference>
<evidence type="ECO:0000256" key="9">
    <source>
        <dbReference type="SAM" id="MobiDB-lite"/>
    </source>
</evidence>
<dbReference type="PANTHER" id="PTHR47968">
    <property type="entry name" value="CENTROMERE PROTEIN E"/>
    <property type="match status" value="1"/>
</dbReference>
<dbReference type="GO" id="GO:0005524">
    <property type="term" value="F:ATP binding"/>
    <property type="evidence" value="ECO:0007669"/>
    <property type="project" value="UniProtKB-UniRule"/>
</dbReference>
<dbReference type="CDD" id="cd01370">
    <property type="entry name" value="KISc_KIP3_like"/>
    <property type="match status" value="1"/>
</dbReference>
<dbReference type="PANTHER" id="PTHR47968:SF29">
    <property type="entry name" value="KINESIN-LIKE PROTEIN"/>
    <property type="match status" value="1"/>
</dbReference>
<keyword evidence="12" id="KW-1185">Reference proteome</keyword>
<keyword evidence="3 8" id="KW-0067">ATP-binding</keyword>
<dbReference type="InterPro" id="IPR056772">
    <property type="entry name" value="RecA-like_ORC2"/>
</dbReference>
<feature type="compositionally biased region" description="Acidic residues" evidence="9">
    <location>
        <begin position="511"/>
        <end position="520"/>
    </location>
</feature>
<evidence type="ECO:0000259" key="10">
    <source>
        <dbReference type="PROSITE" id="PS50067"/>
    </source>
</evidence>
<accession>A0A803PDI4</accession>
<dbReference type="GO" id="GO:0008017">
    <property type="term" value="F:microtubule binding"/>
    <property type="evidence" value="ECO:0007669"/>
    <property type="project" value="InterPro"/>
</dbReference>
<evidence type="ECO:0000256" key="1">
    <source>
        <dbReference type="ARBA" id="ARBA00022701"/>
    </source>
</evidence>
<keyword evidence="4" id="KW-0175">Coiled coil</keyword>
<dbReference type="Pfam" id="PF00225">
    <property type="entry name" value="Kinesin"/>
    <property type="match status" value="1"/>
</dbReference>
<comment type="similarity">
    <text evidence="6">Belongs to the TRAFAC class myosin-kinesin ATPase superfamily. Kinesin family. KIN-8 subfamily.</text>
</comment>
<feature type="domain" description="Kinesin motor" evidence="10">
    <location>
        <begin position="687"/>
        <end position="1021"/>
    </location>
</feature>
<evidence type="ECO:0000256" key="2">
    <source>
        <dbReference type="ARBA" id="ARBA00022741"/>
    </source>
</evidence>
<feature type="binding site" evidence="8">
    <location>
        <begin position="778"/>
        <end position="785"/>
    </location>
    <ligand>
        <name>ATP</name>
        <dbReference type="ChEBI" id="CHEBI:30616"/>
    </ligand>
</feature>
<dbReference type="SUPFAM" id="SSF52540">
    <property type="entry name" value="P-loop containing nucleoside triphosphate hydrolases"/>
    <property type="match status" value="1"/>
</dbReference>
<dbReference type="SMART" id="SM00129">
    <property type="entry name" value="KISc"/>
    <property type="match status" value="1"/>
</dbReference>
<dbReference type="Gramene" id="evm.model.04.1538">
    <property type="protein sequence ID" value="cds.evm.model.04.1538"/>
    <property type="gene ID" value="evm.TU.04.1538"/>
</dbReference>
<evidence type="ECO:0000256" key="7">
    <source>
        <dbReference type="ARBA" id="ARBA00068376"/>
    </source>
</evidence>
<dbReference type="InterPro" id="IPR027417">
    <property type="entry name" value="P-loop_NTPase"/>
</dbReference>
<dbReference type="GO" id="GO:0003777">
    <property type="term" value="F:microtubule motor activity"/>
    <property type="evidence" value="ECO:0007669"/>
    <property type="project" value="InterPro"/>
</dbReference>
<name>A0A803PDI4_CANSA</name>
<keyword evidence="2 8" id="KW-0547">Nucleotide-binding</keyword>
<evidence type="ECO:0000256" key="3">
    <source>
        <dbReference type="ARBA" id="ARBA00022840"/>
    </source>
</evidence>
<dbReference type="PROSITE" id="PS50067">
    <property type="entry name" value="KINESIN_MOTOR_2"/>
    <property type="match status" value="1"/>
</dbReference>
<reference evidence="11" key="1">
    <citation type="submission" date="2018-11" db="EMBL/GenBank/DDBJ databases">
        <authorList>
            <person name="Grassa J C."/>
        </authorList>
    </citation>
    <scope>NUCLEOTIDE SEQUENCE [LARGE SCALE GENOMIC DNA]</scope>
</reference>
<evidence type="ECO:0000313" key="12">
    <source>
        <dbReference type="Proteomes" id="UP000596661"/>
    </source>
</evidence>
<evidence type="ECO:0000256" key="6">
    <source>
        <dbReference type="ARBA" id="ARBA00060769"/>
    </source>
</evidence>
<dbReference type="Pfam" id="PF24882">
    <property type="entry name" value="WHD_ORC2"/>
    <property type="match status" value="1"/>
</dbReference>
<dbReference type="InterPro" id="IPR056773">
    <property type="entry name" value="WHD_ORC2"/>
</dbReference>